<evidence type="ECO:0000313" key="1">
    <source>
        <dbReference type="EMBL" id="SFR84395.1"/>
    </source>
</evidence>
<gene>
    <name evidence="1" type="ORF">SAMN05192580_1130</name>
</gene>
<accession>A0A1I6JZH9</accession>
<protein>
    <recommendedName>
        <fullName evidence="3">Hemerythrin HHE cation binding domain-containing protein</fullName>
    </recommendedName>
</protein>
<dbReference type="EMBL" id="FOZG01000001">
    <property type="protein sequence ID" value="SFR84395.1"/>
    <property type="molecule type" value="Genomic_DNA"/>
</dbReference>
<evidence type="ECO:0008006" key="3">
    <source>
        <dbReference type="Google" id="ProtNLM"/>
    </source>
</evidence>
<dbReference type="Proteomes" id="UP000198824">
    <property type="component" value="Unassembled WGS sequence"/>
</dbReference>
<proteinExistence type="predicted"/>
<reference evidence="1 2" key="1">
    <citation type="submission" date="2016-10" db="EMBL/GenBank/DDBJ databases">
        <authorList>
            <person name="de Groot N.N."/>
        </authorList>
    </citation>
    <scope>NUCLEOTIDE SEQUENCE [LARGE SCALE GENOMIC DNA]</scope>
    <source>
        <strain evidence="1 2">S5-249</strain>
    </source>
</reference>
<evidence type="ECO:0000313" key="2">
    <source>
        <dbReference type="Proteomes" id="UP000198824"/>
    </source>
</evidence>
<dbReference type="AlphaFoldDB" id="A0A1I6JZH9"/>
<sequence>MLGGACPRDWGESGTVAQFERLLAEHAALRTAAQRLLSVTETEAGYRAVAPGLLREIVDLLVDHEASESSIDYAPHDEHAGAALPLSERLFALQMEWGDFVDAWPTMNVARDWPGFSVAARVILPKLIEVIDAEDKLLARMPHQQSGAATAR</sequence>
<keyword evidence="2" id="KW-1185">Reference proteome</keyword>
<name>A0A1I6JZH9_9SPHN</name>
<organism evidence="1 2">
    <name type="scientific">Sphingomonas jatrophae</name>
    <dbReference type="NCBI Taxonomy" id="1166337"/>
    <lineage>
        <taxon>Bacteria</taxon>
        <taxon>Pseudomonadati</taxon>
        <taxon>Pseudomonadota</taxon>
        <taxon>Alphaproteobacteria</taxon>
        <taxon>Sphingomonadales</taxon>
        <taxon>Sphingomonadaceae</taxon>
        <taxon>Sphingomonas</taxon>
    </lineage>
</organism>